<evidence type="ECO:0000313" key="9">
    <source>
        <dbReference type="EMBL" id="MFD0998955.1"/>
    </source>
</evidence>
<proteinExistence type="inferred from homology"/>
<dbReference type="InterPro" id="IPR012910">
    <property type="entry name" value="Plug_dom"/>
</dbReference>
<feature type="domain" description="TonB-dependent receptor plug" evidence="8">
    <location>
        <begin position="225"/>
        <end position="354"/>
    </location>
</feature>
<keyword evidence="3 7" id="KW-1134">Transmembrane beta strand</keyword>
<dbReference type="NCBIfam" id="TIGR04057">
    <property type="entry name" value="SusC_RagA_signa"/>
    <property type="match status" value="1"/>
</dbReference>
<dbReference type="Gene3D" id="2.170.130.10">
    <property type="entry name" value="TonB-dependent receptor, plug domain"/>
    <property type="match status" value="1"/>
</dbReference>
<dbReference type="EMBL" id="JBHTKA010000001">
    <property type="protein sequence ID" value="MFD0998955.1"/>
    <property type="molecule type" value="Genomic_DNA"/>
</dbReference>
<dbReference type="SUPFAM" id="SSF56935">
    <property type="entry name" value="Porins"/>
    <property type="match status" value="1"/>
</dbReference>
<comment type="similarity">
    <text evidence="7">Belongs to the TonB-dependent receptor family.</text>
</comment>
<dbReference type="InterPro" id="IPR036942">
    <property type="entry name" value="Beta-barrel_TonB_sf"/>
</dbReference>
<comment type="caution">
    <text evidence="9">The sequence shown here is derived from an EMBL/GenBank/DDBJ whole genome shotgun (WGS) entry which is preliminary data.</text>
</comment>
<keyword evidence="4 7" id="KW-0812">Transmembrane</keyword>
<dbReference type="RefSeq" id="WP_377576524.1">
    <property type="nucleotide sequence ID" value="NZ_JBHTKA010000001.1"/>
</dbReference>
<evidence type="ECO:0000256" key="3">
    <source>
        <dbReference type="ARBA" id="ARBA00022452"/>
    </source>
</evidence>
<evidence type="ECO:0000256" key="5">
    <source>
        <dbReference type="ARBA" id="ARBA00023136"/>
    </source>
</evidence>
<keyword evidence="6 7" id="KW-0998">Cell outer membrane</keyword>
<protein>
    <submittedName>
        <fullName evidence="9">SusC/RagA family TonB-linked outer membrane protein</fullName>
    </submittedName>
</protein>
<gene>
    <name evidence="9" type="ORF">ACFQ21_06530</name>
</gene>
<dbReference type="InterPro" id="IPR023997">
    <property type="entry name" value="TonB-dep_OMP_SusC/RagA_CS"/>
</dbReference>
<dbReference type="Pfam" id="PF13715">
    <property type="entry name" value="CarbopepD_reg_2"/>
    <property type="match status" value="1"/>
</dbReference>
<dbReference type="InterPro" id="IPR023996">
    <property type="entry name" value="TonB-dep_OMP_SusC/RagA"/>
</dbReference>
<evidence type="ECO:0000256" key="7">
    <source>
        <dbReference type="PROSITE-ProRule" id="PRU01360"/>
    </source>
</evidence>
<dbReference type="SUPFAM" id="SSF49464">
    <property type="entry name" value="Carboxypeptidase regulatory domain-like"/>
    <property type="match status" value="1"/>
</dbReference>
<sequence>MSCQSQRVMKAFCAFVACYSMVGYIYAQGATIKNRSAVNKPLLSQSVDKPIPLADALRKLEERNHVSFAYQKDFLENKFVTYTADERKSLEVYLDEMLAPHNLEYKRVEGIDQTIYVIYPKRERLAEAKTLTISGKVTNQFDEAIAGVSIFLKEEGIGTLTDMEGNYSISFPQDNENVLVFSHIGYMVKEVSYTGEQHVDVVLAENLSQLSEVVITALGISKNQKALGYSVSTINSSQITQAGNTNVVSAMYGKAPGVRIRTAPGGATSAVTMQVRGLNSLNYNAQPLYIVDGVLMRDGNEKGALGVNNTDYYTDARIRGNGILDINPSDIETISVLKGAGATALYGSDAANGVVVITTKKGDKKAGLGVEIGYTASLEQVAFTPHYQNVYGPGFDRDRNISLGADASGWVPVDMDQDGEAETKRPLFESYAQFGPKMDGEQVMWWDGTKRNYSPHPNNYKDFYRHGYNSLFNAAISNKTERVAYRFSYSRNDYAGIQVGGKLQRNTFNLNNYIKISDRLSADVVLNYSNSRVHNRPLKINRITSSWDGFFSRAEDMSLLSEKYKTSKGYKWVPYDQSQRDPAETLYFTTPRGYEVMNFFWKQLRDSEDENQNRLISSVTLHYEITPNLHFRGKIGNDFTSLSIKGKGYNEYPTIFNVNSSTGSYSVSNGRYSILYTDALLTYSKTVSRDFSFSVNSGFQLRDEQYRDQATATSGGLAVENWFSLNNSYNATKIATETQSLILKYAFLGIVNLNYKDLLFLEGTARQEYSSTLAPGNNRYFYPSVNSSFILSDAVTLPRFVSYAKLRGSYGVVGNAPPVYEANILYDLTSLQTTQGSVTAASTQGNLYGNNAIKPENKYETEFGLETKLWEGKIGVDLTYYASRIKNQILKLDLPTSVGASKMLTNIGQLQNNGWELGLNSSVVTSAFTWTSAVNIALNTSKVHSLGNGIDKLVFRDLEGSAIQVVAEPGESIGNIYVYPRKTDSNGNFIINDKGVYIIDKTRYVKAGNMLPKVTGGFVNALQYKNFRLDLTIDYSIGGRIISPPLKYGMGSGMYTSTLRYRTAEAGGLPYYINATGTKILLEGHNAAAPDGSTVYHDGVVLKGVTNNGSPNETVIDAPTYYLSTYDWGSNAWNENAAIYDNSYIKMREAVLSYMLPAEFVSKLHFQSIRVSLVGRNLFYLWRTLENLDPESTIGTNWLNQGIDEGTNAATRSYGFALNMSF</sequence>
<reference evidence="10" key="1">
    <citation type="journal article" date="2019" name="Int. J. Syst. Evol. Microbiol.">
        <title>The Global Catalogue of Microorganisms (GCM) 10K type strain sequencing project: providing services to taxonomists for standard genome sequencing and annotation.</title>
        <authorList>
            <consortium name="The Broad Institute Genomics Platform"/>
            <consortium name="The Broad Institute Genome Sequencing Center for Infectious Disease"/>
            <person name="Wu L."/>
            <person name="Ma J."/>
        </authorList>
    </citation>
    <scope>NUCLEOTIDE SEQUENCE [LARGE SCALE GENOMIC DNA]</scope>
    <source>
        <strain evidence="10">CCUG 58938</strain>
    </source>
</reference>
<accession>A0ABW3K0K9</accession>
<evidence type="ECO:0000313" key="10">
    <source>
        <dbReference type="Proteomes" id="UP001597112"/>
    </source>
</evidence>
<evidence type="ECO:0000259" key="8">
    <source>
        <dbReference type="Pfam" id="PF07715"/>
    </source>
</evidence>
<dbReference type="InterPro" id="IPR008969">
    <property type="entry name" value="CarboxyPept-like_regulatory"/>
</dbReference>
<dbReference type="NCBIfam" id="TIGR04056">
    <property type="entry name" value="OMP_RagA_SusC"/>
    <property type="match status" value="1"/>
</dbReference>
<dbReference type="Proteomes" id="UP001597112">
    <property type="component" value="Unassembled WGS sequence"/>
</dbReference>
<keyword evidence="10" id="KW-1185">Reference proteome</keyword>
<comment type="subcellular location">
    <subcellularLocation>
        <location evidence="1 7">Cell outer membrane</location>
        <topology evidence="1 7">Multi-pass membrane protein</topology>
    </subcellularLocation>
</comment>
<evidence type="ECO:0000256" key="2">
    <source>
        <dbReference type="ARBA" id="ARBA00022448"/>
    </source>
</evidence>
<dbReference type="Gene3D" id="2.40.170.20">
    <property type="entry name" value="TonB-dependent receptor, beta-barrel domain"/>
    <property type="match status" value="1"/>
</dbReference>
<dbReference type="PROSITE" id="PS52016">
    <property type="entry name" value="TONB_DEPENDENT_REC_3"/>
    <property type="match status" value="1"/>
</dbReference>
<dbReference type="InterPro" id="IPR039426">
    <property type="entry name" value="TonB-dep_rcpt-like"/>
</dbReference>
<keyword evidence="2 7" id="KW-0813">Transport</keyword>
<dbReference type="Gene3D" id="2.60.40.1120">
    <property type="entry name" value="Carboxypeptidase-like, regulatory domain"/>
    <property type="match status" value="1"/>
</dbReference>
<evidence type="ECO:0000256" key="4">
    <source>
        <dbReference type="ARBA" id="ARBA00022692"/>
    </source>
</evidence>
<name>A0ABW3K0K9_9BACT</name>
<dbReference type="Pfam" id="PF07715">
    <property type="entry name" value="Plug"/>
    <property type="match status" value="1"/>
</dbReference>
<dbReference type="InterPro" id="IPR037066">
    <property type="entry name" value="Plug_dom_sf"/>
</dbReference>
<evidence type="ECO:0000256" key="1">
    <source>
        <dbReference type="ARBA" id="ARBA00004571"/>
    </source>
</evidence>
<organism evidence="9 10">
    <name type="scientific">Ohtaekwangia kribbensis</name>
    <dbReference type="NCBI Taxonomy" id="688913"/>
    <lineage>
        <taxon>Bacteria</taxon>
        <taxon>Pseudomonadati</taxon>
        <taxon>Bacteroidota</taxon>
        <taxon>Cytophagia</taxon>
        <taxon>Cytophagales</taxon>
        <taxon>Fulvivirgaceae</taxon>
        <taxon>Ohtaekwangia</taxon>
    </lineage>
</organism>
<evidence type="ECO:0000256" key="6">
    <source>
        <dbReference type="ARBA" id="ARBA00023237"/>
    </source>
</evidence>
<keyword evidence="5 7" id="KW-0472">Membrane</keyword>